<dbReference type="SUPFAM" id="SSF50978">
    <property type="entry name" value="WD40 repeat-like"/>
    <property type="match status" value="1"/>
</dbReference>
<feature type="repeat" description="WD" evidence="6">
    <location>
        <begin position="237"/>
        <end position="279"/>
    </location>
</feature>
<sequence>MLTRSSKKRSADSSSKNFSPSAPIITFPELDRETQPRKRARVKNDPTTSESTLINLSPNNSNNSNNTNNSNNSNGNTVSATSEKKKAPRLRIVTSVGPQELIFRNFRLRRIVKENHGHDINQLAFFFNLNHYSAPVGAQYKKKFNKLGHVERNVKDTSNILASVGDIQANIYDNEHCGDHLDIMSNFVVGDNINLESSELMTCCWLHRNGDALLALGGKSRVIYIVSIAQSSTLRTLCGHTDGITDIQKHPKDDQHILSASKDATVRLWHVDSGQCLYIFQTKASVTCWHPSGESFLIGSYNGEIRIWQTPDLITPPTEPLNISENDVETRCRKCNSSQIDCIRFANRNVISKSLSGKIEYWNYDTLEVIKTFSIKNNSPSRSRFDVSLDEKFFCVGTSNGSVNIYNILNGRLISELSHRRSTKAVRCCVFSRDCKQVIAAGEDGYIWRYDYISDETLAEWAKWKSQNSNNSS</sequence>
<dbReference type="PROSITE" id="PS50294">
    <property type="entry name" value="WD_REPEATS_REGION"/>
    <property type="match status" value="1"/>
</dbReference>
<evidence type="ECO:0000313" key="9">
    <source>
        <dbReference type="EMBL" id="GES91317.1"/>
    </source>
</evidence>
<dbReference type="Gene3D" id="2.130.10.10">
    <property type="entry name" value="YVTN repeat-like/Quinoprotein amine dehydrogenase"/>
    <property type="match status" value="1"/>
</dbReference>
<keyword evidence="5" id="KW-0804">Transcription</keyword>
<feature type="compositionally biased region" description="Low complexity" evidence="7">
    <location>
        <begin position="55"/>
        <end position="81"/>
    </location>
</feature>
<dbReference type="InterPro" id="IPR001680">
    <property type="entry name" value="WD40_rpt"/>
</dbReference>
<dbReference type="Proteomes" id="UP000247702">
    <property type="component" value="Unassembled WGS sequence"/>
</dbReference>
<dbReference type="OrthoDB" id="7318948at2759"/>
<keyword evidence="10" id="KW-1185">Reference proteome</keyword>
<dbReference type="PANTHER" id="PTHR10253">
    <property type="entry name" value="POLYCOMB PROTEIN"/>
    <property type="match status" value="1"/>
</dbReference>
<keyword evidence="2 6" id="KW-0853">WD repeat</keyword>
<dbReference type="EMBL" id="BLAL01000199">
    <property type="protein sequence ID" value="GES91317.1"/>
    <property type="molecule type" value="Genomic_DNA"/>
</dbReference>
<dbReference type="InterPro" id="IPR051243">
    <property type="entry name" value="PcG_WD-repeat"/>
</dbReference>
<feature type="compositionally biased region" description="Polar residues" evidence="7">
    <location>
        <begin position="45"/>
        <end position="54"/>
    </location>
</feature>
<keyword evidence="3" id="KW-0677">Repeat</keyword>
<dbReference type="STRING" id="94130.A0A2Z6RMD3"/>
<keyword evidence="4" id="KW-0805">Transcription regulation</keyword>
<dbReference type="InterPro" id="IPR015943">
    <property type="entry name" value="WD40/YVTN_repeat-like_dom_sf"/>
</dbReference>
<dbReference type="Pfam" id="PF00400">
    <property type="entry name" value="WD40"/>
    <property type="match status" value="3"/>
</dbReference>
<evidence type="ECO:0000256" key="3">
    <source>
        <dbReference type="ARBA" id="ARBA00022737"/>
    </source>
</evidence>
<dbReference type="Proteomes" id="UP000615446">
    <property type="component" value="Unassembled WGS sequence"/>
</dbReference>
<comment type="similarity">
    <text evidence="1">Belongs to the WD repeat ESC family.</text>
</comment>
<evidence type="ECO:0000313" key="10">
    <source>
        <dbReference type="Proteomes" id="UP000247702"/>
    </source>
</evidence>
<dbReference type="SMART" id="SM00320">
    <property type="entry name" value="WD40"/>
    <property type="match status" value="5"/>
</dbReference>
<reference evidence="9" key="2">
    <citation type="submission" date="2019-10" db="EMBL/GenBank/DDBJ databases">
        <title>Conservation and host-specific expression of non-tandemly repeated heterogenous ribosome RNA gene in arbuscular mycorrhizal fungi.</title>
        <authorList>
            <person name="Maeda T."/>
            <person name="Kobayashi Y."/>
            <person name="Nakagawa T."/>
            <person name="Ezawa T."/>
            <person name="Yamaguchi K."/>
            <person name="Bino T."/>
            <person name="Nishimoto Y."/>
            <person name="Shigenobu S."/>
            <person name="Kawaguchi M."/>
        </authorList>
    </citation>
    <scope>NUCLEOTIDE SEQUENCE</scope>
    <source>
        <strain evidence="9">HR1</strain>
    </source>
</reference>
<evidence type="ECO:0000256" key="5">
    <source>
        <dbReference type="ARBA" id="ARBA00023163"/>
    </source>
</evidence>
<organism evidence="8 10">
    <name type="scientific">Rhizophagus clarus</name>
    <dbReference type="NCBI Taxonomy" id="94130"/>
    <lineage>
        <taxon>Eukaryota</taxon>
        <taxon>Fungi</taxon>
        <taxon>Fungi incertae sedis</taxon>
        <taxon>Mucoromycota</taxon>
        <taxon>Glomeromycotina</taxon>
        <taxon>Glomeromycetes</taxon>
        <taxon>Glomerales</taxon>
        <taxon>Glomeraceae</taxon>
        <taxon>Rhizophagus</taxon>
    </lineage>
</organism>
<evidence type="ECO:0000256" key="2">
    <source>
        <dbReference type="ARBA" id="ARBA00022574"/>
    </source>
</evidence>
<evidence type="ECO:0000256" key="6">
    <source>
        <dbReference type="PROSITE-ProRule" id="PRU00221"/>
    </source>
</evidence>
<name>A0A2Z6RMD3_9GLOM</name>
<evidence type="ECO:0000313" key="8">
    <source>
        <dbReference type="EMBL" id="GBC03594.1"/>
    </source>
</evidence>
<proteinExistence type="inferred from homology"/>
<accession>A0A2Z6RMD3</accession>
<feature type="region of interest" description="Disordered" evidence="7">
    <location>
        <begin position="1"/>
        <end position="86"/>
    </location>
</feature>
<protein>
    <submittedName>
        <fullName evidence="9">Polycomb group protein fertilization-independent endosperm-like</fullName>
    </submittedName>
</protein>
<dbReference type="InterPro" id="IPR036322">
    <property type="entry name" value="WD40_repeat_dom_sf"/>
</dbReference>
<dbReference type="PROSITE" id="PS50082">
    <property type="entry name" value="WD_REPEATS_2"/>
    <property type="match status" value="1"/>
</dbReference>
<evidence type="ECO:0000256" key="1">
    <source>
        <dbReference type="ARBA" id="ARBA00008075"/>
    </source>
</evidence>
<gene>
    <name evidence="9" type="ORF">RCL2_001814800</name>
    <name evidence="8" type="ORF">RclHR1_05200005</name>
</gene>
<dbReference type="EMBL" id="BEXD01003894">
    <property type="protein sequence ID" value="GBC03594.1"/>
    <property type="molecule type" value="Genomic_DNA"/>
</dbReference>
<evidence type="ECO:0000256" key="7">
    <source>
        <dbReference type="SAM" id="MobiDB-lite"/>
    </source>
</evidence>
<dbReference type="AlphaFoldDB" id="A0A2Z6RMD3"/>
<evidence type="ECO:0000256" key="4">
    <source>
        <dbReference type="ARBA" id="ARBA00023015"/>
    </source>
</evidence>
<reference evidence="8 10" key="1">
    <citation type="submission" date="2017-11" db="EMBL/GenBank/DDBJ databases">
        <title>The genome of Rhizophagus clarus HR1 reveals common genetic basis of auxotrophy among arbuscular mycorrhizal fungi.</title>
        <authorList>
            <person name="Kobayashi Y."/>
        </authorList>
    </citation>
    <scope>NUCLEOTIDE SEQUENCE [LARGE SCALE GENOMIC DNA]</scope>
    <source>
        <strain evidence="8 10">HR1</strain>
    </source>
</reference>
<comment type="caution">
    <text evidence="8">The sequence shown here is derived from an EMBL/GenBank/DDBJ whole genome shotgun (WGS) entry which is preliminary data.</text>
</comment>